<gene>
    <name evidence="1" type="ORF">AG1IA_03061</name>
</gene>
<dbReference type="EMBL" id="AFRT01000688">
    <property type="protein sequence ID" value="ELU42915.1"/>
    <property type="molecule type" value="Genomic_DNA"/>
</dbReference>
<evidence type="ECO:0000313" key="1">
    <source>
        <dbReference type="EMBL" id="ELU42915.1"/>
    </source>
</evidence>
<evidence type="ECO:0000313" key="2">
    <source>
        <dbReference type="Proteomes" id="UP000011668"/>
    </source>
</evidence>
<dbReference type="HOGENOM" id="CLU_1251425_0_0_1"/>
<dbReference type="AlphaFoldDB" id="L8WY40"/>
<name>L8WY40_THACA</name>
<reference evidence="1 2" key="1">
    <citation type="journal article" date="2013" name="Nat. Commun.">
        <title>The evolution and pathogenic mechanisms of the rice sheath blight pathogen.</title>
        <authorList>
            <person name="Zheng A."/>
            <person name="Lin R."/>
            <person name="Xu L."/>
            <person name="Qin P."/>
            <person name="Tang C."/>
            <person name="Ai P."/>
            <person name="Zhang D."/>
            <person name="Liu Y."/>
            <person name="Sun Z."/>
            <person name="Feng H."/>
            <person name="Wang Y."/>
            <person name="Chen Y."/>
            <person name="Liang X."/>
            <person name="Fu R."/>
            <person name="Li Q."/>
            <person name="Zhang J."/>
            <person name="Yu X."/>
            <person name="Xie Z."/>
            <person name="Ding L."/>
            <person name="Guan P."/>
            <person name="Tang J."/>
            <person name="Liang Y."/>
            <person name="Wang S."/>
            <person name="Deng Q."/>
            <person name="Li S."/>
            <person name="Zhu J."/>
            <person name="Wang L."/>
            <person name="Liu H."/>
            <person name="Li P."/>
        </authorList>
    </citation>
    <scope>NUCLEOTIDE SEQUENCE [LARGE SCALE GENOMIC DNA]</scope>
    <source>
        <strain evidence="2">AG-1 IA</strain>
    </source>
</reference>
<keyword evidence="2" id="KW-1185">Reference proteome</keyword>
<accession>L8WY40</accession>
<dbReference type="Proteomes" id="UP000011668">
    <property type="component" value="Unassembled WGS sequence"/>
</dbReference>
<proteinExistence type="predicted"/>
<comment type="caution">
    <text evidence="1">The sequence shown here is derived from an EMBL/GenBank/DDBJ whole genome shotgun (WGS) entry which is preliminary data.</text>
</comment>
<sequence>MYPEESNQDRRLSVLRRTVPAWGSVVGLYAAFVRQAHTARVHWLAAGGLHGQLLDPSFGGVLGYGCVLERRAGRRGRPSLPAMRGSSTFLVLGRVLGTSHSWQGCMLPRALLDPNFSKDDLTRAWLVRYCGNPTGRNWCDPCQRAHCWRLSAPTSAFFLYSTAVVSPRAPGALEHAVNLLYSRVTKPRAKVSQGRKQTLCASPLGLVDIRPVQARWLWVQG</sequence>
<protein>
    <submittedName>
        <fullName evidence="1">Uncharacterized protein</fullName>
    </submittedName>
</protein>
<organism evidence="1 2">
    <name type="scientific">Thanatephorus cucumeris (strain AG1-IA)</name>
    <name type="common">Rice sheath blight fungus</name>
    <name type="synonym">Rhizoctonia solani</name>
    <dbReference type="NCBI Taxonomy" id="983506"/>
    <lineage>
        <taxon>Eukaryota</taxon>
        <taxon>Fungi</taxon>
        <taxon>Dikarya</taxon>
        <taxon>Basidiomycota</taxon>
        <taxon>Agaricomycotina</taxon>
        <taxon>Agaricomycetes</taxon>
        <taxon>Cantharellales</taxon>
        <taxon>Ceratobasidiaceae</taxon>
        <taxon>Rhizoctonia</taxon>
        <taxon>Rhizoctonia solani AG-1</taxon>
    </lineage>
</organism>